<dbReference type="GO" id="GO:0016020">
    <property type="term" value="C:membrane"/>
    <property type="evidence" value="ECO:0007669"/>
    <property type="project" value="UniProtKB-SubCell"/>
</dbReference>
<reference evidence="13 14" key="1">
    <citation type="submission" date="2019-02" db="EMBL/GenBank/DDBJ databases">
        <title>Deep-cultivation of Planctomycetes and their phenomic and genomic characterization uncovers novel biology.</title>
        <authorList>
            <person name="Wiegand S."/>
            <person name="Jogler M."/>
            <person name="Boedeker C."/>
            <person name="Pinto D."/>
            <person name="Vollmers J."/>
            <person name="Rivas-Marin E."/>
            <person name="Kohn T."/>
            <person name="Peeters S.H."/>
            <person name="Heuer A."/>
            <person name="Rast P."/>
            <person name="Oberbeckmann S."/>
            <person name="Bunk B."/>
            <person name="Jeske O."/>
            <person name="Meyerdierks A."/>
            <person name="Storesund J.E."/>
            <person name="Kallscheuer N."/>
            <person name="Luecker S."/>
            <person name="Lage O.M."/>
            <person name="Pohl T."/>
            <person name="Merkel B.J."/>
            <person name="Hornburger P."/>
            <person name="Mueller R.-W."/>
            <person name="Bruemmer F."/>
            <person name="Labrenz M."/>
            <person name="Spormann A.M."/>
            <person name="Op Den Camp H."/>
            <person name="Overmann J."/>
            <person name="Amann R."/>
            <person name="Jetten M.S.M."/>
            <person name="Mascher T."/>
            <person name="Medema M.H."/>
            <person name="Devos D.P."/>
            <person name="Kaster A.-K."/>
            <person name="Ovreas L."/>
            <person name="Rohde M."/>
            <person name="Galperin M.Y."/>
            <person name="Jogler C."/>
        </authorList>
    </citation>
    <scope>NUCLEOTIDE SEQUENCE [LARGE SCALE GENOMIC DNA]</scope>
    <source>
        <strain evidence="13 14">Pla111</strain>
    </source>
</reference>
<comment type="similarity">
    <text evidence="2">Belongs to the VKOR family.</text>
</comment>
<dbReference type="PANTHER" id="PTHR34573">
    <property type="entry name" value="VKC DOMAIN-CONTAINING PROTEIN"/>
    <property type="match status" value="1"/>
</dbReference>
<dbReference type="SUPFAM" id="SSF52833">
    <property type="entry name" value="Thioredoxin-like"/>
    <property type="match status" value="1"/>
</dbReference>
<feature type="domain" description="Vitamin K epoxide reductase" evidence="12">
    <location>
        <begin position="4"/>
        <end position="141"/>
    </location>
</feature>
<evidence type="ECO:0000256" key="9">
    <source>
        <dbReference type="ARBA" id="ARBA00023284"/>
    </source>
</evidence>
<keyword evidence="5 11" id="KW-1133">Transmembrane helix</keyword>
<dbReference type="InterPro" id="IPR012336">
    <property type="entry name" value="Thioredoxin-like_fold"/>
</dbReference>
<dbReference type="GO" id="GO:0016491">
    <property type="term" value="F:oxidoreductase activity"/>
    <property type="evidence" value="ECO:0007669"/>
    <property type="project" value="UniProtKB-KW"/>
</dbReference>
<comment type="subcellular location">
    <subcellularLocation>
        <location evidence="1">Membrane</location>
        <topology evidence="1">Multi-pass membrane protein</topology>
    </subcellularLocation>
</comment>
<dbReference type="AlphaFoldDB" id="A0A5C5VSL3"/>
<dbReference type="InterPro" id="IPR012932">
    <property type="entry name" value="VKOR"/>
</dbReference>
<keyword evidence="6" id="KW-0560">Oxidoreductase</keyword>
<dbReference type="Pfam" id="PF07884">
    <property type="entry name" value="VKOR"/>
    <property type="match status" value="1"/>
</dbReference>
<dbReference type="PANTHER" id="PTHR34573:SF1">
    <property type="entry name" value="VITAMIN K EPOXIDE REDUCTASE DOMAIN-CONTAINING PROTEIN"/>
    <property type="match status" value="1"/>
</dbReference>
<keyword evidence="9" id="KW-0676">Redox-active center</keyword>
<evidence type="ECO:0000256" key="3">
    <source>
        <dbReference type="ARBA" id="ARBA00022692"/>
    </source>
</evidence>
<feature type="transmembrane region" description="Helical" evidence="11">
    <location>
        <begin position="119"/>
        <end position="140"/>
    </location>
</feature>
<keyword evidence="3 11" id="KW-0812">Transmembrane</keyword>
<keyword evidence="7 11" id="KW-0472">Membrane</keyword>
<dbReference type="InterPro" id="IPR036249">
    <property type="entry name" value="Thioredoxin-like_sf"/>
</dbReference>
<comment type="caution">
    <text evidence="13">The sequence shown here is derived from an EMBL/GenBank/DDBJ whole genome shotgun (WGS) entry which is preliminary data.</text>
</comment>
<dbReference type="SMART" id="SM00756">
    <property type="entry name" value="VKc"/>
    <property type="match status" value="1"/>
</dbReference>
<keyword evidence="8" id="KW-1015">Disulfide bond</keyword>
<name>A0A5C5VSL3_9BACT</name>
<proteinExistence type="inferred from homology"/>
<evidence type="ECO:0000256" key="7">
    <source>
        <dbReference type="ARBA" id="ARBA00023136"/>
    </source>
</evidence>
<evidence type="ECO:0000259" key="12">
    <source>
        <dbReference type="SMART" id="SM00756"/>
    </source>
</evidence>
<evidence type="ECO:0000256" key="10">
    <source>
        <dbReference type="SAM" id="MobiDB-lite"/>
    </source>
</evidence>
<dbReference type="InterPro" id="IPR038354">
    <property type="entry name" value="VKOR_sf"/>
</dbReference>
<keyword evidence="14" id="KW-1185">Reference proteome</keyword>
<evidence type="ECO:0000256" key="6">
    <source>
        <dbReference type="ARBA" id="ARBA00023002"/>
    </source>
</evidence>
<keyword evidence="4" id="KW-0874">Quinone</keyword>
<evidence type="ECO:0000256" key="5">
    <source>
        <dbReference type="ARBA" id="ARBA00022989"/>
    </source>
</evidence>
<feature type="transmembrane region" description="Helical" evidence="11">
    <location>
        <begin position="93"/>
        <end position="113"/>
    </location>
</feature>
<evidence type="ECO:0000256" key="11">
    <source>
        <dbReference type="SAM" id="Phobius"/>
    </source>
</evidence>
<evidence type="ECO:0000256" key="8">
    <source>
        <dbReference type="ARBA" id="ARBA00023157"/>
    </source>
</evidence>
<protein>
    <submittedName>
        <fullName evidence="13">Vitamin K epoxide reductase family protein</fullName>
    </submittedName>
</protein>
<dbReference type="Gene3D" id="1.20.1440.130">
    <property type="entry name" value="VKOR domain"/>
    <property type="match status" value="1"/>
</dbReference>
<evidence type="ECO:0000256" key="2">
    <source>
        <dbReference type="ARBA" id="ARBA00006214"/>
    </source>
</evidence>
<feature type="region of interest" description="Disordered" evidence="10">
    <location>
        <begin position="211"/>
        <end position="260"/>
    </location>
</feature>
<dbReference type="Proteomes" id="UP000318995">
    <property type="component" value="Unassembled WGS sequence"/>
</dbReference>
<organism evidence="13 14">
    <name type="scientific">Botrimarina hoheduenensis</name>
    <dbReference type="NCBI Taxonomy" id="2528000"/>
    <lineage>
        <taxon>Bacteria</taxon>
        <taxon>Pseudomonadati</taxon>
        <taxon>Planctomycetota</taxon>
        <taxon>Planctomycetia</taxon>
        <taxon>Pirellulales</taxon>
        <taxon>Lacipirellulaceae</taxon>
        <taxon>Botrimarina</taxon>
    </lineage>
</organism>
<sequence length="472" mass="49844">MPLDSRLLWGARCLLVTALGLSIYLIIAGAQAGAVAGCDFFSAFDCEAALASRWAKWWGAPVAALGAGTYLLLLAATALIGRHNAAAAMGWRLVEGLGFAAVGAACWFVGVQATALDSFCIYCLATHACGVLAVTGLFVLRGYRSADAAPTGAALLGKPVSAPLAGSPPALGAPTLLGVLAVAGLALGQLFGPVSEGPPATEFTAPEDLQVTGFDRPPAAKATPADDSAFPLTSPDDSNGPSSASENKESASELSSYRRPGGSRKVAFLNNRLSIEAYEHPVLGSPEAPHMVLELMDYACPHCREFHELLTEALAQRDGQIAVIVMPVPGEVLCNPYVARGAKERRGACKLAKLSLAVSELAPESFEPMHRWLLEGDRLPKYTAALLEARRFVDADALSLKLRDESGQLDQRLKRHIELFATLNSIKRIGLPTQVIGNNVAGGGIKTTEQLLEFWDREFGLTLKDSPDETSL</sequence>
<accession>A0A5C5VSL3</accession>
<dbReference type="Gene3D" id="3.40.30.10">
    <property type="entry name" value="Glutaredoxin"/>
    <property type="match status" value="1"/>
</dbReference>
<gene>
    <name evidence="13" type="ORF">Pla111_30010</name>
</gene>
<evidence type="ECO:0000256" key="1">
    <source>
        <dbReference type="ARBA" id="ARBA00004141"/>
    </source>
</evidence>
<feature type="transmembrane region" description="Helical" evidence="11">
    <location>
        <begin position="60"/>
        <end position="81"/>
    </location>
</feature>
<evidence type="ECO:0000313" key="13">
    <source>
        <dbReference type="EMBL" id="TWT41624.1"/>
    </source>
</evidence>
<evidence type="ECO:0000256" key="4">
    <source>
        <dbReference type="ARBA" id="ARBA00022719"/>
    </source>
</evidence>
<dbReference type="GO" id="GO:0048038">
    <property type="term" value="F:quinone binding"/>
    <property type="evidence" value="ECO:0007669"/>
    <property type="project" value="UniProtKB-KW"/>
</dbReference>
<dbReference type="Pfam" id="PF13462">
    <property type="entry name" value="Thioredoxin_4"/>
    <property type="match status" value="1"/>
</dbReference>
<dbReference type="EMBL" id="SJPH01000008">
    <property type="protein sequence ID" value="TWT41624.1"/>
    <property type="molecule type" value="Genomic_DNA"/>
</dbReference>
<evidence type="ECO:0000313" key="14">
    <source>
        <dbReference type="Proteomes" id="UP000318995"/>
    </source>
</evidence>
<dbReference type="CDD" id="cd10546">
    <property type="entry name" value="VKOR"/>
    <property type="match status" value="1"/>
</dbReference>